<sequence>MKLSGVTLLCALSGLAAALPPSGTSSSVRNWQPATTIKHSPTTQPSGPPLKPHTEYVRLFKDTNHQGQGPIPCKVEVHTKFLNATSARVGHYNPQKDECEMDRPNSSTFVWSTIGAHGFVSLAYQDDNKPEWADNSGGSYVAGALYLKYNPNGDTGAWVQYTLPVGLKSDCHAFLSGGQLWTQKRCNVNLKKWPGGSDSIAVIP</sequence>
<evidence type="ECO:0000313" key="3">
    <source>
        <dbReference type="Proteomes" id="UP001141434"/>
    </source>
</evidence>
<dbReference type="Proteomes" id="UP001141434">
    <property type="component" value="Unassembled WGS sequence"/>
</dbReference>
<dbReference type="EMBL" id="JAPMSZ010000007">
    <property type="protein sequence ID" value="KAJ5095400.1"/>
    <property type="molecule type" value="Genomic_DNA"/>
</dbReference>
<comment type="caution">
    <text evidence="2">The sequence shown here is derived from an EMBL/GenBank/DDBJ whole genome shotgun (WGS) entry which is preliminary data.</text>
</comment>
<feature type="chain" id="PRO_5040925868" evidence="1">
    <location>
        <begin position="19"/>
        <end position="204"/>
    </location>
</feature>
<evidence type="ECO:0000313" key="2">
    <source>
        <dbReference type="EMBL" id="KAJ5095400.1"/>
    </source>
</evidence>
<proteinExistence type="predicted"/>
<reference evidence="2" key="1">
    <citation type="submission" date="2022-11" db="EMBL/GenBank/DDBJ databases">
        <authorList>
            <person name="Petersen C."/>
        </authorList>
    </citation>
    <scope>NUCLEOTIDE SEQUENCE</scope>
    <source>
        <strain evidence="2">IBT 34128</strain>
    </source>
</reference>
<gene>
    <name evidence="2" type="ORF">NUU61_004756</name>
</gene>
<name>A0A9W9K795_9EURO</name>
<dbReference type="GeneID" id="81394506"/>
<feature type="signal peptide" evidence="1">
    <location>
        <begin position="1"/>
        <end position="18"/>
    </location>
</feature>
<reference evidence="2" key="2">
    <citation type="journal article" date="2023" name="IMA Fungus">
        <title>Comparative genomic study of the Penicillium genus elucidates a diverse pangenome and 15 lateral gene transfer events.</title>
        <authorList>
            <person name="Petersen C."/>
            <person name="Sorensen T."/>
            <person name="Nielsen M.R."/>
            <person name="Sondergaard T.E."/>
            <person name="Sorensen J.L."/>
            <person name="Fitzpatrick D.A."/>
            <person name="Frisvad J.C."/>
            <person name="Nielsen K.L."/>
        </authorList>
    </citation>
    <scope>NUCLEOTIDE SEQUENCE</scope>
    <source>
        <strain evidence="2">IBT 34128</strain>
    </source>
</reference>
<protein>
    <submittedName>
        <fullName evidence="2">Uncharacterized protein</fullName>
    </submittedName>
</protein>
<organism evidence="2 3">
    <name type="scientific">Penicillium alfredii</name>
    <dbReference type="NCBI Taxonomy" id="1506179"/>
    <lineage>
        <taxon>Eukaryota</taxon>
        <taxon>Fungi</taxon>
        <taxon>Dikarya</taxon>
        <taxon>Ascomycota</taxon>
        <taxon>Pezizomycotina</taxon>
        <taxon>Eurotiomycetes</taxon>
        <taxon>Eurotiomycetidae</taxon>
        <taxon>Eurotiales</taxon>
        <taxon>Aspergillaceae</taxon>
        <taxon>Penicillium</taxon>
    </lineage>
</organism>
<accession>A0A9W9K795</accession>
<dbReference type="AlphaFoldDB" id="A0A9W9K795"/>
<keyword evidence="3" id="KW-1185">Reference proteome</keyword>
<evidence type="ECO:0000256" key="1">
    <source>
        <dbReference type="SAM" id="SignalP"/>
    </source>
</evidence>
<dbReference type="RefSeq" id="XP_056510951.1">
    <property type="nucleotide sequence ID" value="XM_056655338.1"/>
</dbReference>
<keyword evidence="1" id="KW-0732">Signal</keyword>